<feature type="chain" id="PRO_5018228381" description="Secreted protein" evidence="2">
    <location>
        <begin position="31"/>
        <end position="331"/>
    </location>
</feature>
<dbReference type="PROSITE" id="PS51257">
    <property type="entry name" value="PROKAR_LIPOPROTEIN"/>
    <property type="match status" value="1"/>
</dbReference>
<evidence type="ECO:0000313" key="4">
    <source>
        <dbReference type="Proteomes" id="UP000268329"/>
    </source>
</evidence>
<feature type="signal peptide" evidence="2">
    <location>
        <begin position="1"/>
        <end position="30"/>
    </location>
</feature>
<reference evidence="3 4" key="1">
    <citation type="submission" date="2018-10" db="EMBL/GenBank/DDBJ databases">
        <title>The genome of Streptomyces dangxiongensis Z022.</title>
        <authorList>
            <person name="Zhang B."/>
        </authorList>
    </citation>
    <scope>NUCLEOTIDE SEQUENCE [LARGE SCALE GENOMIC DNA]</scope>
    <source>
        <strain evidence="3 4">Z022</strain>
    </source>
</reference>
<evidence type="ECO:0000256" key="2">
    <source>
        <dbReference type="SAM" id="SignalP"/>
    </source>
</evidence>
<proteinExistence type="predicted"/>
<dbReference type="EMBL" id="CP033073">
    <property type="protein sequence ID" value="AYN42854.1"/>
    <property type="molecule type" value="Genomic_DNA"/>
</dbReference>
<gene>
    <name evidence="3" type="ORF">D9753_32715</name>
</gene>
<dbReference type="AlphaFoldDB" id="A0A3G2JKI2"/>
<dbReference type="OrthoDB" id="4053327at2"/>
<evidence type="ECO:0000313" key="3">
    <source>
        <dbReference type="EMBL" id="AYN42854.1"/>
    </source>
</evidence>
<protein>
    <recommendedName>
        <fullName evidence="5">Secreted protein</fullName>
    </recommendedName>
</protein>
<feature type="region of interest" description="Disordered" evidence="1">
    <location>
        <begin position="301"/>
        <end position="331"/>
    </location>
</feature>
<sequence length="331" mass="35511">MRRHRATAMTAAHAVAAGLATVLLLGGCGAATGGPAPGPHPAGSSREPSPRETRVLDRAEQVLISRCMAARGWRYEVTEAGGASGEGARSFPYAVDDVAWARAHGYGGREERLRTEARRADPNQRYFHRLSPSARAAARTALMGSSAVGLSVKAPTDMTITASTEGCIADAERTLYGDLEDWFRVKVVTMNLRPVREARVRRDRRYVTAVGRWAACMRAAGRPYADPDESRQAAARYGESLPAAEADAAGTALAVTEATCATGTPLARVSRALDRSYGERLRTQYREELVDRWRFQNAALPMARRLAPPSPSAPPSSHEPGETETSGGSHA</sequence>
<dbReference type="KEGG" id="sdd:D9753_32715"/>
<dbReference type="Proteomes" id="UP000268329">
    <property type="component" value="Chromosome"/>
</dbReference>
<feature type="region of interest" description="Disordered" evidence="1">
    <location>
        <begin position="34"/>
        <end position="54"/>
    </location>
</feature>
<evidence type="ECO:0000256" key="1">
    <source>
        <dbReference type="SAM" id="MobiDB-lite"/>
    </source>
</evidence>
<accession>A0A3G2JKI2</accession>
<organism evidence="3 4">
    <name type="scientific">Streptomyces dangxiongensis</name>
    <dbReference type="NCBI Taxonomy" id="1442032"/>
    <lineage>
        <taxon>Bacteria</taxon>
        <taxon>Bacillati</taxon>
        <taxon>Actinomycetota</taxon>
        <taxon>Actinomycetes</taxon>
        <taxon>Kitasatosporales</taxon>
        <taxon>Streptomycetaceae</taxon>
        <taxon>Streptomyces</taxon>
    </lineage>
</organism>
<keyword evidence="4" id="KW-1185">Reference proteome</keyword>
<evidence type="ECO:0008006" key="5">
    <source>
        <dbReference type="Google" id="ProtNLM"/>
    </source>
</evidence>
<name>A0A3G2JKI2_9ACTN</name>
<dbReference type="RefSeq" id="WP_121790281.1">
    <property type="nucleotide sequence ID" value="NZ_CP033073.1"/>
</dbReference>
<keyword evidence="2" id="KW-0732">Signal</keyword>